<evidence type="ECO:0000256" key="3">
    <source>
        <dbReference type="ARBA" id="ARBA00023242"/>
    </source>
</evidence>
<feature type="compositionally biased region" description="Basic residues" evidence="4">
    <location>
        <begin position="44"/>
        <end position="74"/>
    </location>
</feature>
<dbReference type="AlphaFoldDB" id="A0A3A2ZJY7"/>
<name>A0A3A2ZJY7_9EURO</name>
<evidence type="ECO:0000256" key="4">
    <source>
        <dbReference type="SAM" id="MobiDB-lite"/>
    </source>
</evidence>
<organism evidence="5 6">
    <name type="scientific">Aspergillus sclerotialis</name>
    <dbReference type="NCBI Taxonomy" id="2070753"/>
    <lineage>
        <taxon>Eukaryota</taxon>
        <taxon>Fungi</taxon>
        <taxon>Dikarya</taxon>
        <taxon>Ascomycota</taxon>
        <taxon>Pezizomycotina</taxon>
        <taxon>Eurotiomycetes</taxon>
        <taxon>Eurotiomycetidae</taxon>
        <taxon>Eurotiales</taxon>
        <taxon>Aspergillaceae</taxon>
        <taxon>Aspergillus</taxon>
        <taxon>Aspergillus subgen. Polypaecilum</taxon>
    </lineage>
</organism>
<dbReference type="Pfam" id="PF08424">
    <property type="entry name" value="NRDE-2"/>
    <property type="match status" value="1"/>
</dbReference>
<feature type="compositionally biased region" description="Basic and acidic residues" evidence="4">
    <location>
        <begin position="30"/>
        <end position="43"/>
    </location>
</feature>
<protein>
    <recommendedName>
        <fullName evidence="7">DUF1740-domain-containing protein</fullName>
    </recommendedName>
</protein>
<feature type="region of interest" description="Disordered" evidence="4">
    <location>
        <begin position="239"/>
        <end position="263"/>
    </location>
</feature>
<dbReference type="GO" id="GO:0031048">
    <property type="term" value="P:regulatory ncRNA-mediated heterochromatin formation"/>
    <property type="evidence" value="ECO:0007669"/>
    <property type="project" value="TreeGrafter"/>
</dbReference>
<keyword evidence="6" id="KW-1185">Reference proteome</keyword>
<evidence type="ECO:0000313" key="6">
    <source>
        <dbReference type="Proteomes" id="UP000266188"/>
    </source>
</evidence>
<dbReference type="OrthoDB" id="297219at2759"/>
<dbReference type="GO" id="GO:0071013">
    <property type="term" value="C:catalytic step 2 spliceosome"/>
    <property type="evidence" value="ECO:0007669"/>
    <property type="project" value="TreeGrafter"/>
</dbReference>
<dbReference type="InterPro" id="IPR013633">
    <property type="entry name" value="NRDE-2"/>
</dbReference>
<evidence type="ECO:0008006" key="7">
    <source>
        <dbReference type="Google" id="ProtNLM"/>
    </source>
</evidence>
<keyword evidence="3" id="KW-0539">Nucleus</keyword>
<dbReference type="Gene3D" id="1.25.40.10">
    <property type="entry name" value="Tetratricopeptide repeat domain"/>
    <property type="match status" value="1"/>
</dbReference>
<dbReference type="STRING" id="2070753.A0A3A2ZJY7"/>
<dbReference type="GO" id="GO:1902369">
    <property type="term" value="P:negative regulation of RNA catabolic process"/>
    <property type="evidence" value="ECO:0007669"/>
    <property type="project" value="TreeGrafter"/>
</dbReference>
<comment type="caution">
    <text evidence="5">The sequence shown here is derived from an EMBL/GenBank/DDBJ whole genome shotgun (WGS) entry which is preliminary data.</text>
</comment>
<feature type="region of interest" description="Disordered" evidence="4">
    <location>
        <begin position="1"/>
        <end position="106"/>
    </location>
</feature>
<feature type="region of interest" description="Disordered" evidence="4">
    <location>
        <begin position="205"/>
        <end position="226"/>
    </location>
</feature>
<reference evidence="6" key="1">
    <citation type="submission" date="2017-02" db="EMBL/GenBank/DDBJ databases">
        <authorList>
            <person name="Tafer H."/>
            <person name="Lopandic K."/>
        </authorList>
    </citation>
    <scope>NUCLEOTIDE SEQUENCE [LARGE SCALE GENOMIC DNA]</scope>
    <source>
        <strain evidence="6">CBS 366.77</strain>
    </source>
</reference>
<dbReference type="EMBL" id="MVGC01000118">
    <property type="protein sequence ID" value="RJE23498.1"/>
    <property type="molecule type" value="Genomic_DNA"/>
</dbReference>
<proteinExistence type="inferred from homology"/>
<gene>
    <name evidence="5" type="ORF">PHISCL_04167</name>
</gene>
<dbReference type="InterPro" id="IPR011990">
    <property type="entry name" value="TPR-like_helical_dom_sf"/>
</dbReference>
<dbReference type="Proteomes" id="UP000266188">
    <property type="component" value="Unassembled WGS sequence"/>
</dbReference>
<evidence type="ECO:0000313" key="5">
    <source>
        <dbReference type="EMBL" id="RJE23498.1"/>
    </source>
</evidence>
<comment type="subcellular location">
    <subcellularLocation>
        <location evidence="1">Nucleus</location>
    </subcellularLocation>
</comment>
<sequence length="1150" mass="131644">MDSSGSQEKKSIPRFASFKPPPAPSPQADRPSERRSHDSTRRDEKHRHRSGHRSHHERSRSRDRRREHRERHHLRKEDARREPTATPGPISVPETVKEPTEDGGDLYIVDRKGDKYNRVYGTIHRYSVPQYYRGGRGSVLGLPPSYKIDRDTIEGDALVIKSGFWYTDATRAKPKSMLAKLNKQKPKLLRIRDESVSDAATDTNKDFLPLRSSKSRSRGALEDPDSDYEKHAYRSILGKAKPDDNLPSDMEAASETELSVNEGHRADINEDIKQLNVELSRNVEQHPYDVGAWLRLIDHQEALLRGVENETRALTYAEKMSLADIKISLCEKALKKIGESPSKDRILLKLLDEGAKLWDTKKLSEQWQSVLKSNSQFISLWVKYLDFRQTEFLDFTYERCMATFIDCLKLNLSCANGPEKVHVQDYLFLRLTLFMREAGFAEHAVGLWQAVLESVIFRPDELSFDDGKDRILPAFIEFWESEVARVGDVGAKGWKSKSSLPVEPRVFSPKTKLNLKSIFKSWTISERERVANSRTPARSLDESDDDDPYRVIIASDLEGTLPLIWGLNSTDGLVDSFLYFCRLPPLTSPTNIDTTCQWTGDNFVRNEFMGNSDSTIRDWLPRPVTTEENSGLLAISFPYQNFIHTVDTLFGEQQSWFSSFQRWTEFSSNEKSDVDADWVRRSLRLLVQESPENDDLAEYVLALEFASNANEAKKYAKSLLKKRSSRLRLYNSYALMERRSGNHIAADHVWATSISMSKTFAEHDRVDTALLWRSWIWDSLEARDFARASYLFLAMPQHNVDPNSLPTASDQTTFSPTEMLKIRSFLSGSQESVLDTPKANVYVAYTDCLAILSYLSSSLDLNQALEAYSTAFSKLSASPIQTMSFKSFTTQLLHQARARLVYYHVRSSRIYKPAYIRALLSDSISSFPHNTMFLSLFAWNESRFRIEERVRDVIRDITSTQTRVHQSQSITTTQAIPITSHLFSIYTELNRPVYSGSTLHSTRAAFEKAIGDSTTQKTSNPTTDTSTASSNLTIWKLYILFELSHKEINRAKDVFYRGMRACPWSKELIMLAFTHLRADLYKDDTAMRSKGMEFEELRRVYNVLVEKELRVHVDIEEILEEVVAKNMRTTTNSLGIPVQLPEDDGSGEEL</sequence>
<dbReference type="PANTHER" id="PTHR13471">
    <property type="entry name" value="TETRATRICOPEPTIDE-LIKE HELICAL"/>
    <property type="match status" value="1"/>
</dbReference>
<evidence type="ECO:0000256" key="1">
    <source>
        <dbReference type="ARBA" id="ARBA00004123"/>
    </source>
</evidence>
<dbReference type="PANTHER" id="PTHR13471:SF0">
    <property type="entry name" value="NUCLEAR EXOSOME REGULATOR NRDE2"/>
    <property type="match status" value="1"/>
</dbReference>
<accession>A0A3A2ZJY7</accession>
<comment type="similarity">
    <text evidence="2">Belongs to the NRDE2 family.</text>
</comment>
<evidence type="ECO:0000256" key="2">
    <source>
        <dbReference type="ARBA" id="ARBA00009265"/>
    </source>
</evidence>